<feature type="transmembrane region" description="Helical" evidence="2">
    <location>
        <begin position="36"/>
        <end position="58"/>
    </location>
</feature>
<feature type="compositionally biased region" description="Polar residues" evidence="1">
    <location>
        <begin position="140"/>
        <end position="151"/>
    </location>
</feature>
<comment type="caution">
    <text evidence="3">The sequence shown here is derived from an EMBL/GenBank/DDBJ whole genome shotgun (WGS) entry which is preliminary data.</text>
</comment>
<evidence type="ECO:0000313" key="4">
    <source>
        <dbReference type="Proteomes" id="UP000703269"/>
    </source>
</evidence>
<name>A0A9P3GE16_9APHY</name>
<dbReference type="EMBL" id="BPQB01000030">
    <property type="protein sequence ID" value="GJE93032.1"/>
    <property type="molecule type" value="Genomic_DNA"/>
</dbReference>
<reference evidence="3 4" key="1">
    <citation type="submission" date="2021-08" db="EMBL/GenBank/DDBJ databases">
        <title>Draft Genome Sequence of Phanerochaete sordida strain YK-624.</title>
        <authorList>
            <person name="Mori T."/>
            <person name="Dohra H."/>
            <person name="Suzuki T."/>
            <person name="Kawagishi H."/>
            <person name="Hirai H."/>
        </authorList>
    </citation>
    <scope>NUCLEOTIDE SEQUENCE [LARGE SCALE GENOMIC DNA]</scope>
    <source>
        <strain evidence="3 4">YK-624</strain>
    </source>
</reference>
<feature type="region of interest" description="Disordered" evidence="1">
    <location>
        <begin position="111"/>
        <end position="172"/>
    </location>
</feature>
<protein>
    <submittedName>
        <fullName evidence="3">Uncharacterized protein</fullName>
    </submittedName>
</protein>
<keyword evidence="2" id="KW-1133">Transmembrane helix</keyword>
<sequence length="262" mass="28368">MPPTYAYAGRSIDDVSARAQSRGFDDTMMTTPLVPLMIPLALTAIGLVAIVILVVLYLRRRARRRASGETPRTLDRYVEIKTPTPQRPLPHTPHISVQPCLLISAPTRYTPLSDADAEDTTSPAKDDAKSEPGSKPASRAPSSLLDSSTSHMAVYDDPYGAPAPPTPPPMPPLPSHVLDAHALRDKYATMRQARRARRSVSRGSRREVREPGKRYATDGGVRLAGGRTSAGTVATVDSTRSQRSAETVQTSSTMPPPYAVYK</sequence>
<evidence type="ECO:0000256" key="1">
    <source>
        <dbReference type="SAM" id="MobiDB-lite"/>
    </source>
</evidence>
<keyword evidence="4" id="KW-1185">Reference proteome</keyword>
<keyword evidence="2" id="KW-0812">Transmembrane</keyword>
<dbReference type="AlphaFoldDB" id="A0A9P3GE16"/>
<feature type="compositionally biased region" description="Pro residues" evidence="1">
    <location>
        <begin position="161"/>
        <end position="172"/>
    </location>
</feature>
<evidence type="ECO:0000256" key="2">
    <source>
        <dbReference type="SAM" id="Phobius"/>
    </source>
</evidence>
<gene>
    <name evidence="3" type="ORF">PsYK624_091910</name>
</gene>
<evidence type="ECO:0000313" key="3">
    <source>
        <dbReference type="EMBL" id="GJE93032.1"/>
    </source>
</evidence>
<proteinExistence type="predicted"/>
<dbReference type="Proteomes" id="UP000703269">
    <property type="component" value="Unassembled WGS sequence"/>
</dbReference>
<accession>A0A9P3GE16</accession>
<keyword evidence="2" id="KW-0472">Membrane</keyword>
<feature type="region of interest" description="Disordered" evidence="1">
    <location>
        <begin position="191"/>
        <end position="262"/>
    </location>
</feature>
<organism evidence="3 4">
    <name type="scientific">Phanerochaete sordida</name>
    <dbReference type="NCBI Taxonomy" id="48140"/>
    <lineage>
        <taxon>Eukaryota</taxon>
        <taxon>Fungi</taxon>
        <taxon>Dikarya</taxon>
        <taxon>Basidiomycota</taxon>
        <taxon>Agaricomycotina</taxon>
        <taxon>Agaricomycetes</taxon>
        <taxon>Polyporales</taxon>
        <taxon>Phanerochaetaceae</taxon>
        <taxon>Phanerochaete</taxon>
    </lineage>
</organism>
<feature type="compositionally biased region" description="Basic and acidic residues" evidence="1">
    <location>
        <begin position="204"/>
        <end position="216"/>
    </location>
</feature>
<feature type="compositionally biased region" description="Polar residues" evidence="1">
    <location>
        <begin position="229"/>
        <end position="253"/>
    </location>
</feature>